<dbReference type="AlphaFoldDB" id="A0A8T1SYQ9"/>
<name>A0A8T1SYQ9_CHESE</name>
<evidence type="ECO:0000256" key="2">
    <source>
        <dbReference type="ARBA" id="ARBA00004496"/>
    </source>
</evidence>
<feature type="region of interest" description="Disordered" evidence="6">
    <location>
        <begin position="161"/>
        <end position="181"/>
    </location>
</feature>
<feature type="region of interest" description="Disordered" evidence="6">
    <location>
        <begin position="50"/>
        <end position="86"/>
    </location>
</feature>
<dbReference type="PANTHER" id="PTHR33958">
    <property type="entry name" value="PROTEIN C8ORF37"/>
    <property type="match status" value="1"/>
</dbReference>
<reference evidence="7 8" key="1">
    <citation type="journal article" date="2020" name="G3 (Bethesda)">
        <title>Draft Genome of the Common Snapping Turtle, Chelydra serpentina, a Model for Phenotypic Plasticity in Reptiles.</title>
        <authorList>
            <person name="Das D."/>
            <person name="Singh S.K."/>
            <person name="Bierstedt J."/>
            <person name="Erickson A."/>
            <person name="Galli G.L.J."/>
            <person name="Crossley D.A. 2nd"/>
            <person name="Rhen T."/>
        </authorList>
    </citation>
    <scope>NUCLEOTIDE SEQUENCE [LARGE SCALE GENOMIC DNA]</scope>
    <source>
        <strain evidence="7">KW</strain>
    </source>
</reference>
<feature type="non-terminal residue" evidence="7">
    <location>
        <position position="293"/>
    </location>
</feature>
<dbReference type="InterPro" id="IPR029239">
    <property type="entry name" value="CFAP418"/>
</dbReference>
<evidence type="ECO:0000256" key="6">
    <source>
        <dbReference type="SAM" id="MobiDB-lite"/>
    </source>
</evidence>
<evidence type="ECO:0000313" key="7">
    <source>
        <dbReference type="EMBL" id="KAG6933683.1"/>
    </source>
</evidence>
<comment type="subcellular location">
    <subcellularLocation>
        <location evidence="2">Cytoplasm</location>
    </subcellularLocation>
    <subcellularLocation>
        <location evidence="1">Photoreceptor inner segment</location>
    </subcellularLocation>
</comment>
<dbReference type="PANTHER" id="PTHR33958:SF1">
    <property type="entry name" value="CILIA- AND FLAGELLA-ASSOCIATED PROTEIN 418"/>
    <property type="match status" value="1"/>
</dbReference>
<evidence type="ECO:0000256" key="1">
    <source>
        <dbReference type="ARBA" id="ARBA00004437"/>
    </source>
</evidence>
<dbReference type="Pfam" id="PF14996">
    <property type="entry name" value="RMP"/>
    <property type="match status" value="1"/>
</dbReference>
<organism evidence="7 8">
    <name type="scientific">Chelydra serpentina</name>
    <name type="common">Snapping turtle</name>
    <name type="synonym">Testudo serpentina</name>
    <dbReference type="NCBI Taxonomy" id="8475"/>
    <lineage>
        <taxon>Eukaryota</taxon>
        <taxon>Metazoa</taxon>
        <taxon>Chordata</taxon>
        <taxon>Craniata</taxon>
        <taxon>Vertebrata</taxon>
        <taxon>Euteleostomi</taxon>
        <taxon>Archelosauria</taxon>
        <taxon>Testudinata</taxon>
        <taxon>Testudines</taxon>
        <taxon>Cryptodira</taxon>
        <taxon>Durocryptodira</taxon>
        <taxon>Americhelydia</taxon>
        <taxon>Chelydroidea</taxon>
        <taxon>Chelydridae</taxon>
        <taxon>Chelydra</taxon>
    </lineage>
</organism>
<dbReference type="GO" id="GO:0005829">
    <property type="term" value="C:cytosol"/>
    <property type="evidence" value="ECO:0007669"/>
    <property type="project" value="TreeGrafter"/>
</dbReference>
<protein>
    <recommendedName>
        <fullName evidence="5">Cilia- and flagella-associated protein 418</fullName>
    </recommendedName>
</protein>
<evidence type="ECO:0000256" key="5">
    <source>
        <dbReference type="ARBA" id="ARBA00026215"/>
    </source>
</evidence>
<evidence type="ECO:0000313" key="8">
    <source>
        <dbReference type="Proteomes" id="UP000765507"/>
    </source>
</evidence>
<keyword evidence="8" id="KW-1185">Reference proteome</keyword>
<evidence type="ECO:0000256" key="3">
    <source>
        <dbReference type="ARBA" id="ARBA00022490"/>
    </source>
</evidence>
<gene>
    <name evidence="7" type="ORF">G0U57_018618</name>
</gene>
<dbReference type="Proteomes" id="UP000765507">
    <property type="component" value="Unassembled WGS sequence"/>
</dbReference>
<keyword evidence="3" id="KW-0963">Cytoplasm</keyword>
<evidence type="ECO:0000256" key="4">
    <source>
        <dbReference type="ARBA" id="ARBA00024819"/>
    </source>
</evidence>
<comment type="caution">
    <text evidence="7">The sequence shown here is derived from an EMBL/GenBank/DDBJ whole genome shotgun (WGS) entry which is preliminary data.</text>
</comment>
<feature type="compositionally biased region" description="Basic residues" evidence="6">
    <location>
        <begin position="71"/>
        <end position="86"/>
    </location>
</feature>
<dbReference type="EMBL" id="JAHGAV010000069">
    <property type="protein sequence ID" value="KAG6933683.1"/>
    <property type="molecule type" value="Genomic_DNA"/>
</dbReference>
<dbReference type="OrthoDB" id="259905at2759"/>
<sequence length="293" mass="33033">RWTRNPLGSPRAGSNPADYEPLVFLARSLFVRVTQRRSGNVLLVWRRGRSRTPETEPFPRRRARPLPPSHRGARARGRLGNRRRRGPAMADDLDALLDEVETKFCRLQALGAAGKRDRGGGEEAAGERDRSAKILTKAVVDEEDIDDIIKDIIDESSFSKKPVKLKSKSASPTSERNSASIQAHGKSCCPVYLGGSSTPRGIGTNISQRTCDQLRCTACDFHVSHYNDYQWDKSCDYLFFRNNMPELSKLRAKMIKKKGSRAYACQCSWRSIDALTDLRADRQLRWVCGKHVE</sequence>
<dbReference type="GO" id="GO:0001917">
    <property type="term" value="C:photoreceptor inner segment"/>
    <property type="evidence" value="ECO:0007669"/>
    <property type="project" value="UniProtKB-SubCell"/>
</dbReference>
<comment type="function">
    <text evidence="4">May be involved in photoreceptor outer segment disk morphogenesis.</text>
</comment>
<proteinExistence type="predicted"/>
<feature type="compositionally biased region" description="Polar residues" evidence="6">
    <location>
        <begin position="168"/>
        <end position="181"/>
    </location>
</feature>
<accession>A0A8T1SYQ9</accession>